<dbReference type="InterPro" id="IPR012944">
    <property type="entry name" value="SusD_RagB_dom"/>
</dbReference>
<keyword evidence="5" id="KW-0998">Cell outer membrane</keyword>
<dbReference type="GO" id="GO:0009279">
    <property type="term" value="C:cell outer membrane"/>
    <property type="evidence" value="ECO:0007669"/>
    <property type="project" value="UniProtKB-SubCell"/>
</dbReference>
<dbReference type="AlphaFoldDB" id="A0A4S2AE27"/>
<dbReference type="Proteomes" id="UP000310532">
    <property type="component" value="Unassembled WGS sequence"/>
</dbReference>
<evidence type="ECO:0000256" key="3">
    <source>
        <dbReference type="ARBA" id="ARBA00022729"/>
    </source>
</evidence>
<keyword evidence="9" id="KW-1185">Reference proteome</keyword>
<gene>
    <name evidence="8" type="ORF">E5355_17790</name>
</gene>
<dbReference type="EMBL" id="SRYZ01000069">
    <property type="protein sequence ID" value="TGX99146.1"/>
    <property type="molecule type" value="Genomic_DNA"/>
</dbReference>
<feature type="chain" id="PRO_5020477214" evidence="6">
    <location>
        <begin position="22"/>
        <end position="549"/>
    </location>
</feature>
<name>A0A4S2AE27_9BACE</name>
<keyword evidence="4" id="KW-0472">Membrane</keyword>
<proteinExistence type="inferred from homology"/>
<comment type="caution">
    <text evidence="8">The sequence shown here is derived from an EMBL/GenBank/DDBJ whole genome shotgun (WGS) entry which is preliminary data.</text>
</comment>
<dbReference type="Gene3D" id="1.25.40.390">
    <property type="match status" value="1"/>
</dbReference>
<dbReference type="Pfam" id="PF07980">
    <property type="entry name" value="SusD_RagB"/>
    <property type="match status" value="1"/>
</dbReference>
<dbReference type="InterPro" id="IPR011990">
    <property type="entry name" value="TPR-like_helical_dom_sf"/>
</dbReference>
<dbReference type="RefSeq" id="WP_136011395.1">
    <property type="nucleotide sequence ID" value="NZ_SRYZ01000069.1"/>
</dbReference>
<organism evidence="8 9">
    <name type="scientific">Bacteroides muris</name>
    <name type="common">ex Afrizal et al. 2022</name>
    <dbReference type="NCBI Taxonomy" id="2516960"/>
    <lineage>
        <taxon>Bacteria</taxon>
        <taxon>Pseudomonadati</taxon>
        <taxon>Bacteroidota</taxon>
        <taxon>Bacteroidia</taxon>
        <taxon>Bacteroidales</taxon>
        <taxon>Bacteroidaceae</taxon>
        <taxon>Bacteroides</taxon>
    </lineage>
</organism>
<protein>
    <submittedName>
        <fullName evidence="8">RagB/SusD family nutrient uptake outer membrane protein</fullName>
    </submittedName>
</protein>
<dbReference type="SUPFAM" id="SSF48452">
    <property type="entry name" value="TPR-like"/>
    <property type="match status" value="1"/>
</dbReference>
<feature type="domain" description="RagB/SusD" evidence="7">
    <location>
        <begin position="259"/>
        <end position="549"/>
    </location>
</feature>
<evidence type="ECO:0000313" key="9">
    <source>
        <dbReference type="Proteomes" id="UP000310532"/>
    </source>
</evidence>
<sequence>MKRIFTYMMAGVSLLATTSCSDFLNTAPYDALAPSNTWKTEGDAEKFLIGCYDGWIDESGILYWDCASDFGYSNFLWDHYQSIGNGTMTAGLKEVSDHYTFSKIRQCNDFLTNIANVPFADEAKKNDMIAQVKVMRAYDYFDKNWQYGGVPIIDSYSSREEAQVPRNTEAEVNKFIEDELDAAIPMFLEDKASKAGYIDRATALAIKMRHALYYGKYERAKEAARIIMDMGKFDLEEDYGRLFRLEGQDSKEIIAAVQHMETYYGNMFPAIMANNEDGGWSSMVPTWNLVNAYEMDNGLTKEEAGDYYDPKHPFANRDPRLAMSIAFPGMDWIRDDGTTKVLNTLNDSIVIDNKKVLNLNYSTASNNSSKTGLTWNKYVYPLNQFADMWDTGMNTILFRYAEVLLSYVEAENELNGPSEDVYGKLNQIRNRAGMPIVDRAKYGTQEKLRELIRRERSVEMAGEGLRRADILRWKDAEGKMLAETLMNGELRCPGGTIDYTETNPYKRAVIIPDSVQLVESRGFSTHNRYLPIPQKYRDLNDKLEQNPGY</sequence>
<comment type="similarity">
    <text evidence="2">Belongs to the SusD family.</text>
</comment>
<evidence type="ECO:0000259" key="7">
    <source>
        <dbReference type="Pfam" id="PF07980"/>
    </source>
</evidence>
<evidence type="ECO:0000256" key="2">
    <source>
        <dbReference type="ARBA" id="ARBA00006275"/>
    </source>
</evidence>
<evidence type="ECO:0000256" key="6">
    <source>
        <dbReference type="SAM" id="SignalP"/>
    </source>
</evidence>
<dbReference type="PROSITE" id="PS51257">
    <property type="entry name" value="PROKAR_LIPOPROTEIN"/>
    <property type="match status" value="1"/>
</dbReference>
<evidence type="ECO:0000256" key="4">
    <source>
        <dbReference type="ARBA" id="ARBA00023136"/>
    </source>
</evidence>
<evidence type="ECO:0000313" key="8">
    <source>
        <dbReference type="EMBL" id="TGX99146.1"/>
    </source>
</evidence>
<evidence type="ECO:0000256" key="5">
    <source>
        <dbReference type="ARBA" id="ARBA00023237"/>
    </source>
</evidence>
<comment type="subcellular location">
    <subcellularLocation>
        <location evidence="1">Cell outer membrane</location>
    </subcellularLocation>
</comment>
<reference evidence="8 9" key="1">
    <citation type="submission" date="2019-04" db="EMBL/GenBank/DDBJ databases">
        <title>Microbes associate with the intestines of laboratory mice.</title>
        <authorList>
            <person name="Navarre W."/>
            <person name="Wong E."/>
            <person name="Huang K."/>
            <person name="Tropini C."/>
            <person name="Ng K."/>
            <person name="Yu B."/>
        </authorList>
    </citation>
    <scope>NUCLEOTIDE SEQUENCE [LARGE SCALE GENOMIC DNA]</scope>
    <source>
        <strain evidence="8 9">NM69_E16B</strain>
    </source>
</reference>
<evidence type="ECO:0000256" key="1">
    <source>
        <dbReference type="ARBA" id="ARBA00004442"/>
    </source>
</evidence>
<accession>A0A4S2AE27</accession>
<feature type="signal peptide" evidence="6">
    <location>
        <begin position="1"/>
        <end position="21"/>
    </location>
</feature>
<keyword evidence="3 6" id="KW-0732">Signal</keyword>